<feature type="domain" description="Integrase-type" evidence="12">
    <location>
        <begin position="169"/>
        <end position="210"/>
    </location>
</feature>
<keyword evidence="9" id="KW-0511">Multifunctional enzyme</keyword>
<dbReference type="GO" id="GO:0003964">
    <property type="term" value="F:RNA-directed DNA polymerase activity"/>
    <property type="evidence" value="ECO:0007669"/>
    <property type="project" value="UniProtKB-KW"/>
</dbReference>
<evidence type="ECO:0000259" key="13">
    <source>
        <dbReference type="PROSITE" id="PS50879"/>
    </source>
</evidence>
<dbReference type="SUPFAM" id="SSF46919">
    <property type="entry name" value="N-terminal Zn binding domain of HIV integrase"/>
    <property type="match status" value="1"/>
</dbReference>
<keyword evidence="6" id="KW-0378">Hydrolase</keyword>
<evidence type="ECO:0000313" key="14">
    <source>
        <dbReference type="EMBL" id="RMC22081.1"/>
    </source>
</evidence>
<feature type="compositionally biased region" description="Pro residues" evidence="11">
    <location>
        <begin position="230"/>
        <end position="239"/>
    </location>
</feature>
<evidence type="ECO:0000256" key="5">
    <source>
        <dbReference type="ARBA" id="ARBA00022759"/>
    </source>
</evidence>
<protein>
    <submittedName>
        <fullName evidence="14">Uncharacterized protein</fullName>
    </submittedName>
</protein>
<dbReference type="PANTHER" id="PTHR41694:SF4">
    <property type="entry name" value="ENDOGENOUS RETROVIRUS GROUP K MEMBER 10 POL PROTEIN-RELATED"/>
    <property type="match status" value="1"/>
</dbReference>
<dbReference type="Gene3D" id="1.10.10.200">
    <property type="match status" value="1"/>
</dbReference>
<dbReference type="GO" id="GO:0008270">
    <property type="term" value="F:zinc ion binding"/>
    <property type="evidence" value="ECO:0007669"/>
    <property type="project" value="UniProtKB-KW"/>
</dbReference>
<name>A0A3M0LAF5_HIRRU</name>
<dbReference type="PROSITE" id="PS50879">
    <property type="entry name" value="RNASE_H_1"/>
    <property type="match status" value="1"/>
</dbReference>
<dbReference type="PROSITE" id="PS50876">
    <property type="entry name" value="ZF_INTEGRASE"/>
    <property type="match status" value="1"/>
</dbReference>
<comment type="caution">
    <text evidence="14">The sequence shown here is derived from an EMBL/GenBank/DDBJ whole genome shotgun (WGS) entry which is preliminary data.</text>
</comment>
<evidence type="ECO:0000256" key="7">
    <source>
        <dbReference type="ARBA" id="ARBA00022833"/>
    </source>
</evidence>
<dbReference type="InterPro" id="IPR036397">
    <property type="entry name" value="RNaseH_sf"/>
</dbReference>
<organism evidence="14 15">
    <name type="scientific">Hirundo rustica rustica</name>
    <dbReference type="NCBI Taxonomy" id="333673"/>
    <lineage>
        <taxon>Eukaryota</taxon>
        <taxon>Metazoa</taxon>
        <taxon>Chordata</taxon>
        <taxon>Craniata</taxon>
        <taxon>Vertebrata</taxon>
        <taxon>Euteleostomi</taxon>
        <taxon>Archelosauria</taxon>
        <taxon>Archosauria</taxon>
        <taxon>Dinosauria</taxon>
        <taxon>Saurischia</taxon>
        <taxon>Theropoda</taxon>
        <taxon>Coelurosauria</taxon>
        <taxon>Aves</taxon>
        <taxon>Neognathae</taxon>
        <taxon>Neoaves</taxon>
        <taxon>Telluraves</taxon>
        <taxon>Australaves</taxon>
        <taxon>Passeriformes</taxon>
        <taxon>Sylvioidea</taxon>
        <taxon>Hirundinidae</taxon>
        <taxon>Hirundo</taxon>
    </lineage>
</organism>
<evidence type="ECO:0000256" key="8">
    <source>
        <dbReference type="ARBA" id="ARBA00022918"/>
    </source>
</evidence>
<evidence type="ECO:0000256" key="4">
    <source>
        <dbReference type="ARBA" id="ARBA00022723"/>
    </source>
</evidence>
<evidence type="ECO:0000313" key="15">
    <source>
        <dbReference type="Proteomes" id="UP000269221"/>
    </source>
</evidence>
<feature type="region of interest" description="Disordered" evidence="11">
    <location>
        <begin position="228"/>
        <end position="267"/>
    </location>
</feature>
<dbReference type="InterPro" id="IPR017856">
    <property type="entry name" value="Integrase-like_N"/>
</dbReference>
<evidence type="ECO:0000256" key="1">
    <source>
        <dbReference type="ARBA" id="ARBA00022679"/>
    </source>
</evidence>
<keyword evidence="3" id="KW-0540">Nuclease</keyword>
<dbReference type="InterPro" id="IPR012337">
    <property type="entry name" value="RNaseH-like_sf"/>
</dbReference>
<dbReference type="PANTHER" id="PTHR41694">
    <property type="entry name" value="ENDOGENOUS RETROVIRUS GROUP K MEMBER POL PROTEIN"/>
    <property type="match status" value="1"/>
</dbReference>
<evidence type="ECO:0000256" key="3">
    <source>
        <dbReference type="ARBA" id="ARBA00022722"/>
    </source>
</evidence>
<evidence type="ECO:0000256" key="2">
    <source>
        <dbReference type="ARBA" id="ARBA00022695"/>
    </source>
</evidence>
<keyword evidence="1" id="KW-0808">Transferase</keyword>
<evidence type="ECO:0000256" key="9">
    <source>
        <dbReference type="ARBA" id="ARBA00023268"/>
    </source>
</evidence>
<dbReference type="Pfam" id="PF02022">
    <property type="entry name" value="Integrase_Zn"/>
    <property type="match status" value="1"/>
</dbReference>
<dbReference type="GO" id="GO:0004523">
    <property type="term" value="F:RNA-DNA hybrid ribonuclease activity"/>
    <property type="evidence" value="ECO:0007669"/>
    <property type="project" value="InterPro"/>
</dbReference>
<keyword evidence="10" id="KW-0863">Zinc-finger</keyword>
<evidence type="ECO:0000256" key="10">
    <source>
        <dbReference type="PROSITE-ProRule" id="PRU00450"/>
    </source>
</evidence>
<evidence type="ECO:0000259" key="12">
    <source>
        <dbReference type="PROSITE" id="PS50876"/>
    </source>
</evidence>
<proteinExistence type="predicted"/>
<dbReference type="InterPro" id="IPR002156">
    <property type="entry name" value="RNaseH_domain"/>
</dbReference>
<feature type="domain" description="RNase H type-1" evidence="13">
    <location>
        <begin position="28"/>
        <end position="164"/>
    </location>
</feature>
<dbReference type="GO" id="GO:0035613">
    <property type="term" value="F:RNA stem-loop binding"/>
    <property type="evidence" value="ECO:0007669"/>
    <property type="project" value="TreeGrafter"/>
</dbReference>
<dbReference type="STRING" id="333673.A0A3M0LAF5"/>
<accession>A0A3M0LAF5</accession>
<keyword evidence="2" id="KW-0548">Nucleotidyltransferase</keyword>
<gene>
    <name evidence="14" type="ORF">DUI87_02953</name>
</gene>
<dbReference type="Proteomes" id="UP000269221">
    <property type="component" value="Unassembled WGS sequence"/>
</dbReference>
<keyword evidence="8" id="KW-0695">RNA-directed DNA polymerase</keyword>
<dbReference type="OrthoDB" id="9395371at2759"/>
<dbReference type="SUPFAM" id="SSF53098">
    <property type="entry name" value="Ribonuclease H-like"/>
    <property type="match status" value="1"/>
</dbReference>
<dbReference type="AlphaFoldDB" id="A0A3M0LAF5"/>
<dbReference type="Gene3D" id="3.30.420.10">
    <property type="entry name" value="Ribonuclease H-like superfamily/Ribonuclease H"/>
    <property type="match status" value="1"/>
</dbReference>
<keyword evidence="4" id="KW-0479">Metal-binding</keyword>
<dbReference type="Pfam" id="PF00075">
    <property type="entry name" value="RNase_H"/>
    <property type="match status" value="1"/>
</dbReference>
<reference evidence="14 15" key="1">
    <citation type="submission" date="2018-07" db="EMBL/GenBank/DDBJ databases">
        <title>A high quality draft genome assembly of the barn swallow (H. rustica rustica).</title>
        <authorList>
            <person name="Formenti G."/>
            <person name="Chiara M."/>
            <person name="Poveda L."/>
            <person name="Francoijs K.-J."/>
            <person name="Bonisoli-Alquati A."/>
            <person name="Canova L."/>
            <person name="Gianfranceschi L."/>
            <person name="Horner D.S."/>
            <person name="Saino N."/>
        </authorList>
    </citation>
    <scope>NUCLEOTIDE SEQUENCE [LARGE SCALE GENOMIC DNA]</scope>
    <source>
        <strain evidence="14">Chelidonia</strain>
        <tissue evidence="14">Blood</tissue>
    </source>
</reference>
<sequence>MPEARDTITKVQEALSSCQDHHIEPSLPLQFAILDVSGSSHKSVMTWMDHKTQKWESDVQIVEGSPQIAELAAVVRAFEKFKDKPFNLVTDSVYVASIAMRAEHALLKEVSNPNLYHLISTLIHLISHRKQPYDIMHVRSHTNLPDAIAEGNRKADALAMSAETANIPDIFTQAKLSHAFYHQNVPALVKMFRLSKDQARAIVATCLNCQNYQIPSMVWWFQADFGRNPPTGPPSPPPTGSGKKISSERSGKNLFIKQAKHSQHNTR</sequence>
<keyword evidence="15" id="KW-1185">Reference proteome</keyword>
<keyword evidence="7" id="KW-0862">Zinc</keyword>
<feature type="compositionally biased region" description="Basic residues" evidence="11">
    <location>
        <begin position="258"/>
        <end position="267"/>
    </location>
</feature>
<evidence type="ECO:0000256" key="6">
    <source>
        <dbReference type="ARBA" id="ARBA00022801"/>
    </source>
</evidence>
<evidence type="ECO:0000256" key="11">
    <source>
        <dbReference type="SAM" id="MobiDB-lite"/>
    </source>
</evidence>
<keyword evidence="5" id="KW-0255">Endonuclease</keyword>
<dbReference type="EMBL" id="QRBI01000093">
    <property type="protein sequence ID" value="RMC22081.1"/>
    <property type="molecule type" value="Genomic_DNA"/>
</dbReference>
<dbReference type="InterPro" id="IPR003308">
    <property type="entry name" value="Integrase_Zn-bd_dom_N"/>
</dbReference>